<protein>
    <recommendedName>
        <fullName evidence="5">LPXTG-motif cell wall-anchored protein</fullName>
    </recommendedName>
</protein>
<feature type="chain" id="PRO_5045875573" description="LPXTG-motif cell wall-anchored protein" evidence="2">
    <location>
        <begin position="25"/>
        <end position="517"/>
    </location>
</feature>
<keyword evidence="2" id="KW-0732">Signal</keyword>
<dbReference type="RefSeq" id="WP_213103436.1">
    <property type="nucleotide sequence ID" value="NZ_JAGYPM010000004.1"/>
</dbReference>
<evidence type="ECO:0000313" key="3">
    <source>
        <dbReference type="EMBL" id="MBS4191977.1"/>
    </source>
</evidence>
<proteinExistence type="predicted"/>
<keyword evidence="4" id="KW-1185">Reference proteome</keyword>
<keyword evidence="1" id="KW-1133">Transmembrane helix</keyword>
<keyword evidence="1" id="KW-0812">Transmembrane</keyword>
<dbReference type="Proteomes" id="UP000681027">
    <property type="component" value="Unassembled WGS sequence"/>
</dbReference>
<evidence type="ECO:0000256" key="1">
    <source>
        <dbReference type="SAM" id="Phobius"/>
    </source>
</evidence>
<organism evidence="3 4">
    <name type="scientific">Cytobacillus citreus</name>
    <dbReference type="NCBI Taxonomy" id="2833586"/>
    <lineage>
        <taxon>Bacteria</taxon>
        <taxon>Bacillati</taxon>
        <taxon>Bacillota</taxon>
        <taxon>Bacilli</taxon>
        <taxon>Bacillales</taxon>
        <taxon>Bacillaceae</taxon>
        <taxon>Cytobacillus</taxon>
    </lineage>
</organism>
<keyword evidence="1" id="KW-0472">Membrane</keyword>
<evidence type="ECO:0000313" key="4">
    <source>
        <dbReference type="Proteomes" id="UP000681027"/>
    </source>
</evidence>
<name>A0ABS5NW03_9BACI</name>
<comment type="caution">
    <text evidence="3">The sequence shown here is derived from an EMBL/GenBank/DDBJ whole genome shotgun (WGS) entry which is preliminary data.</text>
</comment>
<gene>
    <name evidence="3" type="ORF">KHA94_17570</name>
</gene>
<feature type="transmembrane region" description="Helical" evidence="1">
    <location>
        <begin position="491"/>
        <end position="512"/>
    </location>
</feature>
<evidence type="ECO:0008006" key="5">
    <source>
        <dbReference type="Google" id="ProtNLM"/>
    </source>
</evidence>
<dbReference type="EMBL" id="JAGYPM010000004">
    <property type="protein sequence ID" value="MBS4191977.1"/>
    <property type="molecule type" value="Genomic_DNA"/>
</dbReference>
<reference evidence="3 4" key="1">
    <citation type="submission" date="2021-05" db="EMBL/GenBank/DDBJ databases">
        <title>Novel Bacillus species.</title>
        <authorList>
            <person name="Liu G."/>
        </authorList>
    </citation>
    <scope>NUCLEOTIDE SEQUENCE [LARGE SCALE GENOMIC DNA]</scope>
    <source>
        <strain evidence="3 4">FJAT-49705</strain>
    </source>
</reference>
<feature type="signal peptide" evidence="2">
    <location>
        <begin position="1"/>
        <end position="24"/>
    </location>
</feature>
<sequence>MKRFSFAIVMILMTLSLLATSAFAAAPDFQTLGFPNVVAEKIIDPGKADSITYGDVKIDIPEGTFKNSVKFQVLEGPLADFQKNTPDGETALMNFAFKVTDLSTNELVGMFEKAVMFSYTNDKINANSKYYDTLEDGTFSLNKVPATIEGTTLSHPIKGAPVGWAVTSPTEVKNPPSTVPDFQTLGFPNVVAEKTIEPNKAASIEYGDVKIDIPEGTFKNTVKFQVLEGPLADFQKNTPDGETALMNFAFKVTDLSTNELVGKFEKAVMFSYTNEKINANSKYYDTLVDGTFSLNKVPATIEGTTLSHPIKGAPVGWAVTSPTEVKNPPSTVPDFQTLGFPNVVAEKTIEPNKAYSIEYGDVKIDIPEGTFKNTVKFQVLEGPLADFQKNTPNGETALMNFAFKVTDLSTNELVGKFEKAVMFSYTNDKINANSKYYDTLVDGTFSLNKVPAKIEGTTLSHPIKGAPVGWVVTSPNTPVKNATSPVTGMNVMPWVFGGAALLLAGIALPVLARRRMN</sequence>
<accession>A0ABS5NW03</accession>
<evidence type="ECO:0000256" key="2">
    <source>
        <dbReference type="SAM" id="SignalP"/>
    </source>
</evidence>